<dbReference type="RefSeq" id="WP_191077004.1">
    <property type="nucleotide sequence ID" value="NZ_JACTAG010000003.1"/>
</dbReference>
<feature type="transmembrane region" description="Helical" evidence="1">
    <location>
        <begin position="65"/>
        <end position="85"/>
    </location>
</feature>
<keyword evidence="1" id="KW-1133">Transmembrane helix</keyword>
<accession>A0A927HGZ8</accession>
<feature type="transmembrane region" description="Helical" evidence="1">
    <location>
        <begin position="38"/>
        <end position="59"/>
    </location>
</feature>
<gene>
    <name evidence="2" type="ORF">H9Q16_18735</name>
</gene>
<sequence length="155" mass="17167">MSQNVSPADTIIGFLSERIASSEKKRRRSLVLMNSMKLLRIFSGVLAVLFVALLAAIGNDNAAKFYLNIAAIVCTSLTALGTEISDSFGFEARFKQNVATSGQLRTLKSKFELERSLSSSDSEVDYIRFHDEAVKILSGQQKTFVEHFDKAHKSK</sequence>
<dbReference type="AlphaFoldDB" id="A0A927HGZ8"/>
<comment type="caution">
    <text evidence="2">The sequence shown here is derived from an EMBL/GenBank/DDBJ whole genome shotgun (WGS) entry which is preliminary data.</text>
</comment>
<evidence type="ECO:0000313" key="3">
    <source>
        <dbReference type="Proteomes" id="UP000635142"/>
    </source>
</evidence>
<evidence type="ECO:0000256" key="1">
    <source>
        <dbReference type="SAM" id="Phobius"/>
    </source>
</evidence>
<name>A0A927HGZ8_9RHOB</name>
<protein>
    <submittedName>
        <fullName evidence="2">Uncharacterized protein</fullName>
    </submittedName>
</protein>
<keyword evidence="3" id="KW-1185">Reference proteome</keyword>
<proteinExistence type="predicted"/>
<keyword evidence="1" id="KW-0472">Membrane</keyword>
<dbReference type="Proteomes" id="UP000635142">
    <property type="component" value="Unassembled WGS sequence"/>
</dbReference>
<keyword evidence="1" id="KW-0812">Transmembrane</keyword>
<dbReference type="EMBL" id="JACTAG010000003">
    <property type="protein sequence ID" value="MBD3665979.1"/>
    <property type="molecule type" value="Genomic_DNA"/>
</dbReference>
<evidence type="ECO:0000313" key="2">
    <source>
        <dbReference type="EMBL" id="MBD3665979.1"/>
    </source>
</evidence>
<reference evidence="2" key="1">
    <citation type="submission" date="2020-08" db="EMBL/GenBank/DDBJ databases">
        <title>Sulfitobacter aestuariivivens sp. nov., isolated from a tidal flat.</title>
        <authorList>
            <person name="Park S."/>
            <person name="Yoon J.-H."/>
        </authorList>
    </citation>
    <scope>NUCLEOTIDE SEQUENCE</scope>
    <source>
        <strain evidence="2">TSTF-M16</strain>
    </source>
</reference>
<organism evidence="2 3">
    <name type="scientific">Sulfitobacter aestuariivivens</name>
    <dbReference type="NCBI Taxonomy" id="2766981"/>
    <lineage>
        <taxon>Bacteria</taxon>
        <taxon>Pseudomonadati</taxon>
        <taxon>Pseudomonadota</taxon>
        <taxon>Alphaproteobacteria</taxon>
        <taxon>Rhodobacterales</taxon>
        <taxon>Roseobacteraceae</taxon>
        <taxon>Sulfitobacter</taxon>
    </lineage>
</organism>